<organism evidence="2 3">
    <name type="scientific">Gracilibacillus salitolerans</name>
    <dbReference type="NCBI Taxonomy" id="2663022"/>
    <lineage>
        <taxon>Bacteria</taxon>
        <taxon>Bacillati</taxon>
        <taxon>Bacillota</taxon>
        <taxon>Bacilli</taxon>
        <taxon>Bacillales</taxon>
        <taxon>Bacillaceae</taxon>
        <taxon>Gracilibacillus</taxon>
    </lineage>
</organism>
<dbReference type="Pfam" id="PF01636">
    <property type="entry name" value="APH"/>
    <property type="match status" value="1"/>
</dbReference>
<dbReference type="AlphaFoldDB" id="A0A5Q2TE20"/>
<keyword evidence="3" id="KW-1185">Reference proteome</keyword>
<keyword evidence="2" id="KW-0808">Transferase</keyword>
<dbReference type="GO" id="GO:0016740">
    <property type="term" value="F:transferase activity"/>
    <property type="evidence" value="ECO:0007669"/>
    <property type="project" value="UniProtKB-KW"/>
</dbReference>
<dbReference type="Gene3D" id="3.30.200.20">
    <property type="entry name" value="Phosphorylase Kinase, domain 1"/>
    <property type="match status" value="1"/>
</dbReference>
<dbReference type="Gene3D" id="1.10.510.10">
    <property type="entry name" value="Transferase(Phosphotransferase) domain 1"/>
    <property type="match status" value="1"/>
</dbReference>
<dbReference type="EMBL" id="CP045915">
    <property type="protein sequence ID" value="QGH32875.1"/>
    <property type="molecule type" value="Genomic_DNA"/>
</dbReference>
<dbReference type="SUPFAM" id="SSF56112">
    <property type="entry name" value="Protein kinase-like (PK-like)"/>
    <property type="match status" value="1"/>
</dbReference>
<evidence type="ECO:0000313" key="3">
    <source>
        <dbReference type="Proteomes" id="UP000339690"/>
    </source>
</evidence>
<dbReference type="RefSeq" id="WP_153790048.1">
    <property type="nucleotide sequence ID" value="NZ_CP045915.1"/>
</dbReference>
<feature type="domain" description="Aminoglycoside phosphotransferase" evidence="1">
    <location>
        <begin position="23"/>
        <end position="253"/>
    </location>
</feature>
<proteinExistence type="predicted"/>
<accession>A0A5Q2TE20</accession>
<dbReference type="InterPro" id="IPR011009">
    <property type="entry name" value="Kinase-like_dom_sf"/>
</dbReference>
<dbReference type="KEGG" id="grc:GI584_01870"/>
<dbReference type="InterPro" id="IPR002575">
    <property type="entry name" value="Aminoglycoside_PTrfase"/>
</dbReference>
<name>A0A5Q2TE20_9BACI</name>
<dbReference type="Proteomes" id="UP000339690">
    <property type="component" value="Chromosome"/>
</dbReference>
<evidence type="ECO:0000259" key="1">
    <source>
        <dbReference type="Pfam" id="PF01636"/>
    </source>
</evidence>
<gene>
    <name evidence="2" type="ORF">GI584_01870</name>
</gene>
<dbReference type="Gene3D" id="1.20.58.840">
    <property type="match status" value="1"/>
</dbReference>
<protein>
    <submittedName>
        <fullName evidence="2">Phosphotransferase</fullName>
    </submittedName>
</protein>
<reference evidence="2 3" key="1">
    <citation type="submission" date="2019-11" db="EMBL/GenBank/DDBJ databases">
        <title>Gracilibacillus salitolerans sp. nov., a moderate halophile isolated from a saline soil in northwest China.</title>
        <authorList>
            <person name="Gan L."/>
        </authorList>
    </citation>
    <scope>NUCLEOTIDE SEQUENCE [LARGE SCALE GENOMIC DNA]</scope>
    <source>
        <strain evidence="2 3">SCU50</strain>
    </source>
</reference>
<sequence>MDRIKQVLKYYYNIEVTNIQSQQGGWASLAYKVSNEKHSYFLKVYEKSRASTPKLTERIDAYVPIINWLYRNSDLKESISVLLLTTEGNYKCEDDEGVYLLYDFIEGTTIGDRVLTEKQIQQLSEIIAHLHLYGEEISVKTESIKEDFSVPFLEFFKEILNSNNEHMAIDIREIVSCYKTQINRLVRIVEKLAESLQLSDLRMALCHTDLHYWNLMESQDKLIIIDWEGLKLAPVEADLMFLMDKPYFNTFLKIYQDTHENFELNHEALHFYQGRRKLEDIGEFLEQLIFDSLSEQERMNTIDYLDEELRSISL</sequence>
<evidence type="ECO:0000313" key="2">
    <source>
        <dbReference type="EMBL" id="QGH32875.1"/>
    </source>
</evidence>